<sequence>MMNVAIMGFGTIGSGVYEALEANRQLIAEKVGQEIAVKYVLDLRDFPGTPVEDKIVHDFSRIVEDDDISIVVETMGGLNPAYPFVKACLEAGKHVATSNKALVAAYGTELLAIAREKQVNFMFEASVGGGIPIIRPLYRCLMGEQILEITGILNGTTNFILTKMDKEGASFNGALKEAQDLGYAERNPEADVEGHDTCRKIAILTAMATGREVNYEDIYTEGITKITDTDFKYAEKMGTSVKLFGSSRMDGDTVHAWVAPLMIGKNHPLYSVNDVYNGIMVKGNMVGTTMFYGSGAGKLPTASAVVADIMEAATHPDSNVPLGWSSERLSIAPMESSSHRYFVRISGRYEASKDMVANHLGNIEVITLEGLNEYAVVTDRMGEAKFRQAAEGLAADLNQSYQEVLQTIRAEL</sequence>
<keyword evidence="13 14" id="KW-0521">NADP</keyword>
<dbReference type="GO" id="GO:0004412">
    <property type="term" value="F:homoserine dehydrogenase activity"/>
    <property type="evidence" value="ECO:0007669"/>
    <property type="project" value="UniProtKB-EC"/>
</dbReference>
<dbReference type="Gene3D" id="3.30.360.10">
    <property type="entry name" value="Dihydrodipicolinate Reductase, domain 2"/>
    <property type="match status" value="1"/>
</dbReference>
<feature type="binding site" evidence="13">
    <location>
        <begin position="7"/>
        <end position="14"/>
    </location>
    <ligand>
        <name>NADP(+)</name>
        <dbReference type="ChEBI" id="CHEBI:58349"/>
    </ligand>
</feature>
<dbReference type="Pfam" id="PF00742">
    <property type="entry name" value="Homoserine_dh"/>
    <property type="match status" value="1"/>
</dbReference>
<dbReference type="UniPathway" id="UPA00050">
    <property type="reaction ID" value="UER00063"/>
</dbReference>
<feature type="domain" description="Homoserine dehydrogenase catalytic" evidence="16">
    <location>
        <begin position="132"/>
        <end position="310"/>
    </location>
</feature>
<dbReference type="GO" id="GO:0009088">
    <property type="term" value="P:threonine biosynthetic process"/>
    <property type="evidence" value="ECO:0007669"/>
    <property type="project" value="UniProtKB-UniPathway"/>
</dbReference>
<name>G5IL24_9FIRM</name>
<dbReference type="RefSeq" id="WP_006782193.1">
    <property type="nucleotide sequence ID" value="NZ_CP040506.1"/>
</dbReference>
<dbReference type="UniPathway" id="UPA00051">
    <property type="reaction ID" value="UER00465"/>
</dbReference>
<dbReference type="Pfam" id="PF03447">
    <property type="entry name" value="NAD_binding_3"/>
    <property type="match status" value="1"/>
</dbReference>
<dbReference type="EC" id="1.1.1.3" evidence="4 14"/>
<evidence type="ECO:0000256" key="11">
    <source>
        <dbReference type="ARBA" id="ARBA00048841"/>
    </source>
</evidence>
<dbReference type="Proteomes" id="UP000005384">
    <property type="component" value="Unassembled WGS sequence"/>
</dbReference>
<comment type="caution">
    <text evidence="18">The sequence shown here is derived from an EMBL/GenBank/DDBJ whole genome shotgun (WGS) entry which is preliminary data.</text>
</comment>
<dbReference type="GO" id="GO:0050661">
    <property type="term" value="F:NADP binding"/>
    <property type="evidence" value="ECO:0007669"/>
    <property type="project" value="InterPro"/>
</dbReference>
<feature type="binding site" evidence="13">
    <location>
        <position position="185"/>
    </location>
    <ligand>
        <name>L-homoserine</name>
        <dbReference type="ChEBI" id="CHEBI:57476"/>
    </ligand>
</feature>
<evidence type="ECO:0000256" key="5">
    <source>
        <dbReference type="ARBA" id="ARBA00013376"/>
    </source>
</evidence>
<comment type="pathway">
    <text evidence="2 14">Amino-acid biosynthesis; L-methionine biosynthesis via de novo pathway; L-homoserine from L-aspartate: step 3/3.</text>
</comment>
<evidence type="ECO:0000256" key="13">
    <source>
        <dbReference type="PIRSR" id="PIRSR000098-2"/>
    </source>
</evidence>
<evidence type="ECO:0000256" key="1">
    <source>
        <dbReference type="ARBA" id="ARBA00005056"/>
    </source>
</evidence>
<evidence type="ECO:0000256" key="9">
    <source>
        <dbReference type="ARBA" id="ARBA00023053"/>
    </source>
</evidence>
<evidence type="ECO:0000256" key="12">
    <source>
        <dbReference type="PIRSR" id="PIRSR000098-1"/>
    </source>
</evidence>
<dbReference type="InterPro" id="IPR016204">
    <property type="entry name" value="HDH"/>
</dbReference>
<dbReference type="PANTHER" id="PTHR43331">
    <property type="entry name" value="HOMOSERINE DEHYDROGENASE"/>
    <property type="match status" value="1"/>
</dbReference>
<evidence type="ECO:0000256" key="7">
    <source>
        <dbReference type="ARBA" id="ARBA00022697"/>
    </source>
</evidence>
<dbReference type="AlphaFoldDB" id="G5IL24"/>
<evidence type="ECO:0000256" key="3">
    <source>
        <dbReference type="ARBA" id="ARBA00006753"/>
    </source>
</evidence>
<evidence type="ECO:0000259" key="17">
    <source>
        <dbReference type="Pfam" id="PF03447"/>
    </source>
</evidence>
<dbReference type="InterPro" id="IPR005106">
    <property type="entry name" value="Asp/hSer_DH_NAD-bd"/>
</dbReference>
<dbReference type="InterPro" id="IPR019811">
    <property type="entry name" value="HDH_CS"/>
</dbReference>
<accession>G5IL24</accession>
<feature type="domain" description="Aspartate/homoserine dehydrogenase NAD-binding" evidence="17">
    <location>
        <begin position="8"/>
        <end position="124"/>
    </location>
</feature>
<evidence type="ECO:0000256" key="6">
    <source>
        <dbReference type="ARBA" id="ARBA00022605"/>
    </source>
</evidence>
<evidence type="ECO:0000256" key="10">
    <source>
        <dbReference type="ARBA" id="ARBA00023167"/>
    </source>
</evidence>
<dbReference type="GO" id="GO:0009086">
    <property type="term" value="P:methionine biosynthetic process"/>
    <property type="evidence" value="ECO:0007669"/>
    <property type="project" value="UniProtKB-KW"/>
</dbReference>
<dbReference type="EMBL" id="ADLN01000118">
    <property type="protein sequence ID" value="EHI57712.1"/>
    <property type="molecule type" value="Genomic_DNA"/>
</dbReference>
<proteinExistence type="inferred from homology"/>
<dbReference type="SUPFAM" id="SSF51735">
    <property type="entry name" value="NAD(P)-binding Rossmann-fold domains"/>
    <property type="match status" value="1"/>
</dbReference>
<keyword evidence="6 14" id="KW-0028">Amino-acid biosynthesis</keyword>
<protein>
    <recommendedName>
        <fullName evidence="5 14">Homoserine dehydrogenase</fullName>
        <ecNumber evidence="4 14">1.1.1.3</ecNumber>
    </recommendedName>
</protein>
<keyword evidence="8 14" id="KW-0560">Oxidoreductase</keyword>
<dbReference type="InterPro" id="IPR036291">
    <property type="entry name" value="NAD(P)-bd_dom_sf"/>
</dbReference>
<evidence type="ECO:0000256" key="15">
    <source>
        <dbReference type="RuleBase" id="RU004171"/>
    </source>
</evidence>
<evidence type="ECO:0000256" key="8">
    <source>
        <dbReference type="ARBA" id="ARBA00023002"/>
    </source>
</evidence>
<comment type="catalytic activity">
    <reaction evidence="11">
        <text>L-homoserine + NADP(+) = L-aspartate 4-semialdehyde + NADPH + H(+)</text>
        <dbReference type="Rhea" id="RHEA:15761"/>
        <dbReference type="ChEBI" id="CHEBI:15378"/>
        <dbReference type="ChEBI" id="CHEBI:57476"/>
        <dbReference type="ChEBI" id="CHEBI:57783"/>
        <dbReference type="ChEBI" id="CHEBI:58349"/>
        <dbReference type="ChEBI" id="CHEBI:537519"/>
        <dbReference type="EC" id="1.1.1.3"/>
    </reaction>
    <physiologicalReaction direction="right-to-left" evidence="11">
        <dbReference type="Rhea" id="RHEA:15763"/>
    </physiologicalReaction>
</comment>
<feature type="active site" description="Proton donor" evidence="12">
    <location>
        <position position="200"/>
    </location>
</feature>
<dbReference type="PROSITE" id="PS01042">
    <property type="entry name" value="HOMOSER_DHGENASE"/>
    <property type="match status" value="1"/>
</dbReference>
<dbReference type="HOGENOM" id="CLU_009116_1_1_9"/>
<evidence type="ECO:0000313" key="18">
    <source>
        <dbReference type="EMBL" id="EHI57712.1"/>
    </source>
</evidence>
<dbReference type="NCBIfam" id="NF004976">
    <property type="entry name" value="PRK06349.1"/>
    <property type="match status" value="1"/>
</dbReference>
<evidence type="ECO:0000259" key="16">
    <source>
        <dbReference type="Pfam" id="PF00742"/>
    </source>
</evidence>
<feature type="binding site" evidence="13">
    <location>
        <position position="100"/>
    </location>
    <ligand>
        <name>NADPH</name>
        <dbReference type="ChEBI" id="CHEBI:57783"/>
    </ligand>
</feature>
<keyword evidence="19" id="KW-1185">Reference proteome</keyword>
<reference evidence="18 19" key="1">
    <citation type="submission" date="2011-08" db="EMBL/GenBank/DDBJ databases">
        <title>The Genome Sequence of Clostridium hathewayi WAL-18680.</title>
        <authorList>
            <consortium name="The Broad Institute Genome Sequencing Platform"/>
            <person name="Earl A."/>
            <person name="Ward D."/>
            <person name="Feldgarden M."/>
            <person name="Gevers D."/>
            <person name="Finegold S.M."/>
            <person name="Summanen P.H."/>
            <person name="Molitoris D.R."/>
            <person name="Song M."/>
            <person name="Daigneault M."/>
            <person name="Allen-Vercoe E."/>
            <person name="Young S.K."/>
            <person name="Zeng Q."/>
            <person name="Gargeya S."/>
            <person name="Fitzgerald M."/>
            <person name="Haas B."/>
            <person name="Abouelleil A."/>
            <person name="Alvarado L."/>
            <person name="Arachchi H.M."/>
            <person name="Berlin A."/>
            <person name="Brown A."/>
            <person name="Chapman S.B."/>
            <person name="Chen Z."/>
            <person name="Dunbar C."/>
            <person name="Freedman E."/>
            <person name="Gearin G."/>
            <person name="Gellesch M."/>
            <person name="Goldberg J."/>
            <person name="Griggs A."/>
            <person name="Gujja S."/>
            <person name="Heiman D."/>
            <person name="Howarth C."/>
            <person name="Larson L."/>
            <person name="Lui A."/>
            <person name="MacDonald P.J.P."/>
            <person name="Montmayeur A."/>
            <person name="Murphy C."/>
            <person name="Neiman D."/>
            <person name="Pearson M."/>
            <person name="Priest M."/>
            <person name="Roberts A."/>
            <person name="Saif S."/>
            <person name="Shea T."/>
            <person name="Shenoy N."/>
            <person name="Sisk P."/>
            <person name="Stolte C."/>
            <person name="Sykes S."/>
            <person name="Wortman J."/>
            <person name="Nusbaum C."/>
            <person name="Birren B."/>
        </authorList>
    </citation>
    <scope>NUCLEOTIDE SEQUENCE [LARGE SCALE GENOMIC DNA]</scope>
    <source>
        <strain evidence="18 19">WAL-18680</strain>
    </source>
</reference>
<evidence type="ECO:0000256" key="2">
    <source>
        <dbReference type="ARBA" id="ARBA00005062"/>
    </source>
</evidence>
<gene>
    <name evidence="18" type="ORF">HMPREF9473_04202</name>
</gene>
<comment type="similarity">
    <text evidence="3 15">Belongs to the homoserine dehydrogenase family.</text>
</comment>
<dbReference type="Gene3D" id="3.40.50.720">
    <property type="entry name" value="NAD(P)-binding Rossmann-like Domain"/>
    <property type="match status" value="1"/>
</dbReference>
<dbReference type="Gene3D" id="3.30.70.260">
    <property type="match status" value="1"/>
</dbReference>
<keyword evidence="9" id="KW-0915">Sodium</keyword>
<evidence type="ECO:0000256" key="4">
    <source>
        <dbReference type="ARBA" id="ARBA00013213"/>
    </source>
</evidence>
<evidence type="ECO:0000313" key="19">
    <source>
        <dbReference type="Proteomes" id="UP000005384"/>
    </source>
</evidence>
<dbReference type="SUPFAM" id="SSF55347">
    <property type="entry name" value="Glyceraldehyde-3-phosphate dehydrogenase-like, C-terminal domain"/>
    <property type="match status" value="1"/>
</dbReference>
<organism evidence="18 19">
    <name type="scientific">Hungatella hathewayi WAL-18680</name>
    <dbReference type="NCBI Taxonomy" id="742737"/>
    <lineage>
        <taxon>Bacteria</taxon>
        <taxon>Bacillati</taxon>
        <taxon>Bacillota</taxon>
        <taxon>Clostridia</taxon>
        <taxon>Lachnospirales</taxon>
        <taxon>Lachnospiraceae</taxon>
        <taxon>Hungatella</taxon>
    </lineage>
</organism>
<dbReference type="PANTHER" id="PTHR43331:SF1">
    <property type="entry name" value="HOMOSERINE DEHYDROGENASE"/>
    <property type="match status" value="1"/>
</dbReference>
<dbReference type="OrthoDB" id="9808167at2"/>
<keyword evidence="7 14" id="KW-0791">Threonine biosynthesis</keyword>
<evidence type="ECO:0000256" key="14">
    <source>
        <dbReference type="RuleBase" id="RU000579"/>
    </source>
</evidence>
<dbReference type="InterPro" id="IPR001342">
    <property type="entry name" value="HDH_cat"/>
</dbReference>
<comment type="pathway">
    <text evidence="1 14">Amino-acid biosynthesis; L-threonine biosynthesis; L-threonine from L-aspartate: step 3/5.</text>
</comment>
<dbReference type="FunFam" id="3.30.360.10:FF:000005">
    <property type="entry name" value="Homoserine dehydrogenase"/>
    <property type="match status" value="1"/>
</dbReference>
<dbReference type="PIRSF" id="PIRSF000098">
    <property type="entry name" value="Homoser_dehydrog"/>
    <property type="match status" value="1"/>
</dbReference>
<dbReference type="PATRIC" id="fig|742737.3.peg.4187"/>
<keyword evidence="10 14" id="KW-0486">Methionine biosynthesis</keyword>